<proteinExistence type="predicted"/>
<dbReference type="InterPro" id="IPR036086">
    <property type="entry name" value="ParB/Sulfiredoxin_sf"/>
</dbReference>
<protein>
    <recommendedName>
        <fullName evidence="3">Chromosome partitioning protein ParB</fullName>
    </recommendedName>
</protein>
<evidence type="ECO:0008006" key="3">
    <source>
        <dbReference type="Google" id="ProtNLM"/>
    </source>
</evidence>
<name>A0A2Y9U0I6_9GAMM</name>
<evidence type="ECO:0000313" key="2">
    <source>
        <dbReference type="Proteomes" id="UP000244908"/>
    </source>
</evidence>
<evidence type="ECO:0000313" key="1">
    <source>
        <dbReference type="EMBL" id="AWH89144.1"/>
    </source>
</evidence>
<gene>
    <name evidence="1" type="ORF">HYN51_11620</name>
</gene>
<dbReference type="EMBL" id="CP029185">
    <property type="protein sequence ID" value="AWH89144.1"/>
    <property type="molecule type" value="Genomic_DNA"/>
</dbReference>
<sequence length="336" mass="36830">MTLMFISRLSISTMPVIGALSCILLSSIAMATQISDNRMLAKTGDVIQVRLDELHPTQVAVGKLQIAGDLDDYARKPEKLLADLCKVQGAGKLEQQNPSSSPKDPSSYRCTLPAGTDKSAMNTVDIGPGGKIYLTDGHHAFNSFWEASGGDVRLSVLVGENLSRDVKGNPVSQTQFEQKMAELKHFLPIDAKGNRITFAQLPPSLGLKSFQDDPWRSMLYYLRGISYDKSDNNLDPKTGKPYPEVPFLEFYWGQLLNSKMDLSQYSLSELAGYISALNDAAQIMTELSPEQHVGDSGKSAAELGKLDKVYNKKLKKLSEPDSKLAKALAYQASHPQ</sequence>
<dbReference type="AlphaFoldDB" id="A0A2Y9U0I6"/>
<dbReference type="CDD" id="cd16390">
    <property type="entry name" value="ParB_N_Srx_like"/>
    <property type="match status" value="1"/>
</dbReference>
<dbReference type="InterPro" id="IPR014956">
    <property type="entry name" value="ParBc_2"/>
</dbReference>
<keyword evidence="2" id="KW-1185">Reference proteome</keyword>
<dbReference type="Proteomes" id="UP000244908">
    <property type="component" value="Chromosome"/>
</dbReference>
<dbReference type="Pfam" id="PF08857">
    <property type="entry name" value="ParBc_2"/>
    <property type="match status" value="1"/>
</dbReference>
<dbReference type="KEGG" id="lpv:HYN51_11620"/>
<dbReference type="Gene3D" id="3.90.1530.10">
    <property type="entry name" value="Conserved hypothetical protein from pyrococcus furiosus pfu- 392566-001, ParB domain"/>
    <property type="match status" value="1"/>
</dbReference>
<reference evidence="1 2" key="1">
    <citation type="journal article" date="2019" name="Int. J. Syst. Evol. Microbiol.">
        <title>Limnobaculum parvum gen. nov., sp. nov., isolated from a freshwater lake.</title>
        <authorList>
            <person name="Baek C."/>
            <person name="Shin S.K."/>
            <person name="Yi H."/>
        </authorList>
    </citation>
    <scope>NUCLEOTIDE SEQUENCE [LARGE SCALE GENOMIC DNA]</scope>
    <source>
        <strain evidence="1 2">HYN0051</strain>
    </source>
</reference>
<organism evidence="1 2">
    <name type="scientific">Limnobaculum parvum</name>
    <dbReference type="NCBI Taxonomy" id="2172103"/>
    <lineage>
        <taxon>Bacteria</taxon>
        <taxon>Pseudomonadati</taxon>
        <taxon>Pseudomonadota</taxon>
        <taxon>Gammaproteobacteria</taxon>
        <taxon>Enterobacterales</taxon>
        <taxon>Budviciaceae</taxon>
        <taxon>Limnobaculum</taxon>
    </lineage>
</organism>
<accession>A0A2Y9U0I6</accession>
<dbReference type="SUPFAM" id="SSF110849">
    <property type="entry name" value="ParB/Sulfiredoxin"/>
    <property type="match status" value="1"/>
</dbReference>